<dbReference type="PANTHER" id="PTHR21660">
    <property type="entry name" value="THIOESTERASE SUPERFAMILY MEMBER-RELATED"/>
    <property type="match status" value="1"/>
</dbReference>
<dbReference type="SUPFAM" id="SSF54637">
    <property type="entry name" value="Thioesterase/thiol ester dehydrase-isomerase"/>
    <property type="match status" value="1"/>
</dbReference>
<evidence type="ECO:0000256" key="2">
    <source>
        <dbReference type="ARBA" id="ARBA00022801"/>
    </source>
</evidence>
<proteinExistence type="inferred from homology"/>
<evidence type="ECO:0000259" key="3">
    <source>
        <dbReference type="Pfam" id="PF03061"/>
    </source>
</evidence>
<comment type="similarity">
    <text evidence="1">Belongs to the thioesterase PaaI family.</text>
</comment>
<dbReference type="NCBIfam" id="TIGR00369">
    <property type="entry name" value="unchar_dom_1"/>
    <property type="match status" value="1"/>
</dbReference>
<dbReference type="AlphaFoldDB" id="A0A7S0FG62"/>
<dbReference type="EMBL" id="HBEG01020066">
    <property type="protein sequence ID" value="CAD8356785.1"/>
    <property type="molecule type" value="Transcribed_RNA"/>
</dbReference>
<protein>
    <recommendedName>
        <fullName evidence="3">Thioesterase domain-containing protein</fullName>
    </recommendedName>
</protein>
<keyword evidence="2" id="KW-0378">Hydrolase</keyword>
<dbReference type="Gene3D" id="3.10.129.10">
    <property type="entry name" value="Hotdog Thioesterase"/>
    <property type="match status" value="1"/>
</dbReference>
<evidence type="ECO:0000256" key="1">
    <source>
        <dbReference type="ARBA" id="ARBA00008324"/>
    </source>
</evidence>
<accession>A0A7S0FG62</accession>
<sequence>MSNVCRLGQLFSQYVQQTRAQNSFSLAVSKRLNFLGSSDNLRKGTFQFPLHQSDCHAFALPQEGQTVHGGVIATVVEDATTLHLCAADIRGRKAVTTDLNLSYLGVGKVGRTLEINSSVLKVGGVLGVAQAEVKDVSTGKLIAVGRHTMMFMGEDGSATEFSQSLNSVFDV</sequence>
<organism evidence="4">
    <name type="scientific">Pyrodinium bahamense</name>
    <dbReference type="NCBI Taxonomy" id="73915"/>
    <lineage>
        <taxon>Eukaryota</taxon>
        <taxon>Sar</taxon>
        <taxon>Alveolata</taxon>
        <taxon>Dinophyceae</taxon>
        <taxon>Gonyaulacales</taxon>
        <taxon>Pyrocystaceae</taxon>
        <taxon>Pyrodinium</taxon>
    </lineage>
</organism>
<dbReference type="InterPro" id="IPR029069">
    <property type="entry name" value="HotDog_dom_sf"/>
</dbReference>
<dbReference type="InterPro" id="IPR039298">
    <property type="entry name" value="ACOT13"/>
</dbReference>
<dbReference type="InterPro" id="IPR003736">
    <property type="entry name" value="PAAI_dom"/>
</dbReference>
<reference evidence="4" key="1">
    <citation type="submission" date="2021-01" db="EMBL/GenBank/DDBJ databases">
        <authorList>
            <person name="Corre E."/>
            <person name="Pelletier E."/>
            <person name="Niang G."/>
            <person name="Scheremetjew M."/>
            <person name="Finn R."/>
            <person name="Kale V."/>
            <person name="Holt S."/>
            <person name="Cochrane G."/>
            <person name="Meng A."/>
            <person name="Brown T."/>
            <person name="Cohen L."/>
        </authorList>
    </citation>
    <scope>NUCLEOTIDE SEQUENCE</scope>
    <source>
        <strain evidence="4">Pbaha01</strain>
    </source>
</reference>
<dbReference type="PANTHER" id="PTHR21660:SF1">
    <property type="entry name" value="ACYL-COENZYME A THIOESTERASE 13"/>
    <property type="match status" value="1"/>
</dbReference>
<dbReference type="GO" id="GO:0047617">
    <property type="term" value="F:fatty acyl-CoA hydrolase activity"/>
    <property type="evidence" value="ECO:0007669"/>
    <property type="project" value="InterPro"/>
</dbReference>
<gene>
    <name evidence="4" type="ORF">PBAH0796_LOCUS12152</name>
</gene>
<dbReference type="InterPro" id="IPR006683">
    <property type="entry name" value="Thioestr_dom"/>
</dbReference>
<name>A0A7S0FG62_9DINO</name>
<dbReference type="CDD" id="cd03443">
    <property type="entry name" value="PaaI_thioesterase"/>
    <property type="match status" value="1"/>
</dbReference>
<feature type="domain" description="Thioesterase" evidence="3">
    <location>
        <begin position="65"/>
        <end position="139"/>
    </location>
</feature>
<dbReference type="Pfam" id="PF03061">
    <property type="entry name" value="4HBT"/>
    <property type="match status" value="1"/>
</dbReference>
<evidence type="ECO:0000313" key="4">
    <source>
        <dbReference type="EMBL" id="CAD8356785.1"/>
    </source>
</evidence>